<dbReference type="EMBL" id="CP012525">
    <property type="protein sequence ID" value="ALC43787.1"/>
    <property type="molecule type" value="Genomic_DNA"/>
</dbReference>
<gene>
    <name evidence="2" type="ORF">Dbus_chr3Lg953</name>
</gene>
<feature type="transmembrane region" description="Helical" evidence="1">
    <location>
        <begin position="46"/>
        <end position="67"/>
    </location>
</feature>
<accession>A0A0M4EYX3</accession>
<keyword evidence="3" id="KW-1185">Reference proteome</keyword>
<feature type="transmembrane region" description="Helical" evidence="1">
    <location>
        <begin position="79"/>
        <end position="107"/>
    </location>
</feature>
<evidence type="ECO:0000256" key="1">
    <source>
        <dbReference type="SAM" id="Phobius"/>
    </source>
</evidence>
<dbReference type="OrthoDB" id="7837036at2759"/>
<sequence length="131" mass="15398">MDIMGALLFELMIVYTLRRRCKNNSNAAGELHATEASIKQHQPNLLLFWLVWCMCGLLFDVLFVLWWCWELIVGDAFEALTNILISLLTMLNFFCAVIEFGFIYVIYHIYMNLLDVPHMPAFKLRFLKPLF</sequence>
<dbReference type="Proteomes" id="UP000494163">
    <property type="component" value="Chromosome 3L"/>
</dbReference>
<organism evidence="2 3">
    <name type="scientific">Drosophila busckii</name>
    <name type="common">Fruit fly</name>
    <dbReference type="NCBI Taxonomy" id="30019"/>
    <lineage>
        <taxon>Eukaryota</taxon>
        <taxon>Metazoa</taxon>
        <taxon>Ecdysozoa</taxon>
        <taxon>Arthropoda</taxon>
        <taxon>Hexapoda</taxon>
        <taxon>Insecta</taxon>
        <taxon>Pterygota</taxon>
        <taxon>Neoptera</taxon>
        <taxon>Endopterygota</taxon>
        <taxon>Diptera</taxon>
        <taxon>Brachycera</taxon>
        <taxon>Muscomorpha</taxon>
        <taxon>Ephydroidea</taxon>
        <taxon>Drosophilidae</taxon>
        <taxon>Drosophila</taxon>
    </lineage>
</organism>
<dbReference type="AlphaFoldDB" id="A0A0M4EYX3"/>
<protein>
    <submittedName>
        <fullName evidence="2">CG43127</fullName>
    </submittedName>
</protein>
<keyword evidence="1" id="KW-0472">Membrane</keyword>
<name>A0A0M4EYX3_DROBS</name>
<evidence type="ECO:0000313" key="3">
    <source>
        <dbReference type="Proteomes" id="UP000494163"/>
    </source>
</evidence>
<evidence type="ECO:0000313" key="2">
    <source>
        <dbReference type="EMBL" id="ALC43787.1"/>
    </source>
</evidence>
<proteinExistence type="predicted"/>
<reference evidence="2 3" key="1">
    <citation type="submission" date="2015-08" db="EMBL/GenBank/DDBJ databases">
        <title>Ancestral chromatin configuration constrains chromatin evolution on differentiating sex chromosomes in Drosophila.</title>
        <authorList>
            <person name="Zhou Q."/>
            <person name="Bachtrog D."/>
        </authorList>
    </citation>
    <scope>NUCLEOTIDE SEQUENCE [LARGE SCALE GENOMIC DNA]</scope>
    <source>
        <tissue evidence="2">Whole larvae</tissue>
    </source>
</reference>
<keyword evidence="1" id="KW-0812">Transmembrane</keyword>
<keyword evidence="1" id="KW-1133">Transmembrane helix</keyword>